<dbReference type="AlphaFoldDB" id="A0A5B6WSS8"/>
<dbReference type="OrthoDB" id="1747049at2759"/>
<reference evidence="2" key="1">
    <citation type="journal article" date="2019" name="Plant Biotechnol. J.">
        <title>Genome sequencing of the Australian wild diploid species Gossypium australe highlights disease resistance and delayed gland morphogenesis.</title>
        <authorList>
            <person name="Cai Y."/>
            <person name="Cai X."/>
            <person name="Wang Q."/>
            <person name="Wang P."/>
            <person name="Zhang Y."/>
            <person name="Cai C."/>
            <person name="Xu Y."/>
            <person name="Wang K."/>
            <person name="Zhou Z."/>
            <person name="Wang C."/>
            <person name="Geng S."/>
            <person name="Li B."/>
            <person name="Dong Q."/>
            <person name="Hou Y."/>
            <person name="Wang H."/>
            <person name="Ai P."/>
            <person name="Liu Z."/>
            <person name="Yi F."/>
            <person name="Sun M."/>
            <person name="An G."/>
            <person name="Cheng J."/>
            <person name="Zhang Y."/>
            <person name="Shi Q."/>
            <person name="Xie Y."/>
            <person name="Shi X."/>
            <person name="Chang Y."/>
            <person name="Huang F."/>
            <person name="Chen Y."/>
            <person name="Hong S."/>
            <person name="Mi L."/>
            <person name="Sun Q."/>
            <person name="Zhang L."/>
            <person name="Zhou B."/>
            <person name="Peng R."/>
            <person name="Zhang X."/>
            <person name="Liu F."/>
        </authorList>
    </citation>
    <scope>NUCLEOTIDE SEQUENCE [LARGE SCALE GENOMIC DNA]</scope>
    <source>
        <strain evidence="2">cv. PA1801</strain>
    </source>
</reference>
<organism evidence="1 2">
    <name type="scientific">Gossypium australe</name>
    <dbReference type="NCBI Taxonomy" id="47621"/>
    <lineage>
        <taxon>Eukaryota</taxon>
        <taxon>Viridiplantae</taxon>
        <taxon>Streptophyta</taxon>
        <taxon>Embryophyta</taxon>
        <taxon>Tracheophyta</taxon>
        <taxon>Spermatophyta</taxon>
        <taxon>Magnoliopsida</taxon>
        <taxon>eudicotyledons</taxon>
        <taxon>Gunneridae</taxon>
        <taxon>Pentapetalae</taxon>
        <taxon>rosids</taxon>
        <taxon>malvids</taxon>
        <taxon>Malvales</taxon>
        <taxon>Malvaceae</taxon>
        <taxon>Malvoideae</taxon>
        <taxon>Gossypium</taxon>
    </lineage>
</organism>
<dbReference type="EMBL" id="SMMG02000002">
    <property type="protein sequence ID" value="KAA3484184.1"/>
    <property type="molecule type" value="Genomic_DNA"/>
</dbReference>
<keyword evidence="1" id="KW-0548">Nucleotidyltransferase</keyword>
<keyword evidence="2" id="KW-1185">Reference proteome</keyword>
<accession>A0A5B6WSS8</accession>
<keyword evidence="1" id="KW-0808">Transferase</keyword>
<proteinExistence type="predicted"/>
<comment type="caution">
    <text evidence="1">The sequence shown here is derived from an EMBL/GenBank/DDBJ whole genome shotgun (WGS) entry which is preliminary data.</text>
</comment>
<keyword evidence="1" id="KW-0695">RNA-directed DNA polymerase</keyword>
<name>A0A5B6WSS8_9ROSI</name>
<evidence type="ECO:0000313" key="2">
    <source>
        <dbReference type="Proteomes" id="UP000325315"/>
    </source>
</evidence>
<protein>
    <submittedName>
        <fullName evidence="1">Reverse transcriptase</fullName>
    </submittedName>
</protein>
<gene>
    <name evidence="1" type="ORF">EPI10_006285</name>
</gene>
<evidence type="ECO:0000313" key="1">
    <source>
        <dbReference type="EMBL" id="KAA3484184.1"/>
    </source>
</evidence>
<dbReference type="Proteomes" id="UP000325315">
    <property type="component" value="Unassembled WGS sequence"/>
</dbReference>
<sequence length="170" mass="19577">MLCYKVLSSKYFPSGDIFRPKVVDKPSYTWSSIAKAAKVLENDFVWLVEDGKSIDIRNDNWGFDGLNGDSLCHSLLTYNERKRVGHNILPTYVNISFIRKNFEKKCPRCDTKEETLIYTLKDCPSARAILTLEGFNNRLLVEDYSCCIDWLEDVLRVLDLKAAADLFTTF</sequence>
<dbReference type="GO" id="GO:0003964">
    <property type="term" value="F:RNA-directed DNA polymerase activity"/>
    <property type="evidence" value="ECO:0007669"/>
    <property type="project" value="UniProtKB-KW"/>
</dbReference>